<organism evidence="3 4">
    <name type="scientific">Austropuccinia psidii MF-1</name>
    <dbReference type="NCBI Taxonomy" id="1389203"/>
    <lineage>
        <taxon>Eukaryota</taxon>
        <taxon>Fungi</taxon>
        <taxon>Dikarya</taxon>
        <taxon>Basidiomycota</taxon>
        <taxon>Pucciniomycotina</taxon>
        <taxon>Pucciniomycetes</taxon>
        <taxon>Pucciniales</taxon>
        <taxon>Sphaerophragmiaceae</taxon>
        <taxon>Austropuccinia</taxon>
    </lineage>
</organism>
<dbReference type="PANTHER" id="PTHR33339">
    <property type="entry name" value="LYSM DOMAIN-CONTAINING PROTEIN"/>
    <property type="match status" value="1"/>
</dbReference>
<evidence type="ECO:0000313" key="3">
    <source>
        <dbReference type="EMBL" id="MBW0468282.1"/>
    </source>
</evidence>
<dbReference type="AlphaFoldDB" id="A0A9Q3GJ08"/>
<proteinExistence type="predicted"/>
<accession>A0A9Q3GJ08</accession>
<feature type="transmembrane region" description="Helical" evidence="1">
    <location>
        <begin position="154"/>
        <end position="177"/>
    </location>
</feature>
<keyword evidence="1" id="KW-0472">Membrane</keyword>
<evidence type="ECO:0000313" key="4">
    <source>
        <dbReference type="Proteomes" id="UP000765509"/>
    </source>
</evidence>
<dbReference type="PANTHER" id="PTHR33339:SF1">
    <property type="entry name" value="LYSM DOMAIN-CONTAINING PROTEIN"/>
    <property type="match status" value="1"/>
</dbReference>
<dbReference type="Proteomes" id="UP000765509">
    <property type="component" value="Unassembled WGS sequence"/>
</dbReference>
<dbReference type="InterPro" id="IPR057194">
    <property type="entry name" value="DUF7872"/>
</dbReference>
<dbReference type="OrthoDB" id="2501761at2759"/>
<comment type="caution">
    <text evidence="3">The sequence shown here is derived from an EMBL/GenBank/DDBJ whole genome shotgun (WGS) entry which is preliminary data.</text>
</comment>
<keyword evidence="1" id="KW-0812">Transmembrane</keyword>
<protein>
    <recommendedName>
        <fullName evidence="2">DUF7872 domain-containing protein</fullName>
    </recommendedName>
</protein>
<feature type="transmembrane region" description="Helical" evidence="1">
    <location>
        <begin position="184"/>
        <end position="202"/>
    </location>
</feature>
<feature type="domain" description="DUF7872" evidence="2">
    <location>
        <begin position="209"/>
        <end position="430"/>
    </location>
</feature>
<dbReference type="Pfam" id="PF25278">
    <property type="entry name" value="DUF7872"/>
    <property type="match status" value="1"/>
</dbReference>
<keyword evidence="1" id="KW-1133">Transmembrane helix</keyword>
<feature type="transmembrane region" description="Helical" evidence="1">
    <location>
        <begin position="6"/>
        <end position="23"/>
    </location>
</feature>
<feature type="transmembrane region" description="Helical" evidence="1">
    <location>
        <begin position="116"/>
        <end position="139"/>
    </location>
</feature>
<evidence type="ECO:0000259" key="2">
    <source>
        <dbReference type="Pfam" id="PF25278"/>
    </source>
</evidence>
<name>A0A9Q3GJ08_9BASI</name>
<evidence type="ECO:0000256" key="1">
    <source>
        <dbReference type="SAM" id="Phobius"/>
    </source>
</evidence>
<keyword evidence="4" id="KW-1185">Reference proteome</keyword>
<reference evidence="3" key="1">
    <citation type="submission" date="2021-03" db="EMBL/GenBank/DDBJ databases">
        <title>Draft genome sequence of rust myrtle Austropuccinia psidii MF-1, a brazilian biotype.</title>
        <authorList>
            <person name="Quecine M.C."/>
            <person name="Pachon D.M.R."/>
            <person name="Bonatelli M.L."/>
            <person name="Correr F.H."/>
            <person name="Franceschini L.M."/>
            <person name="Leite T.F."/>
            <person name="Margarido G.R.A."/>
            <person name="Almeida C.A."/>
            <person name="Ferrarezi J.A."/>
            <person name="Labate C.A."/>
        </authorList>
    </citation>
    <scope>NUCLEOTIDE SEQUENCE</scope>
    <source>
        <strain evidence="3">MF-1</strain>
    </source>
</reference>
<dbReference type="EMBL" id="AVOT02001821">
    <property type="protein sequence ID" value="MBW0468282.1"/>
    <property type="molecule type" value="Genomic_DNA"/>
</dbReference>
<gene>
    <name evidence="3" type="ORF">O181_007997</name>
</gene>
<sequence>MKVLSTHLVGASFSLFCGSLAILNSNRQQLQLRSSCDPLPLTQETWKKLNLDNYLSQYPGGRNLTVSAYAELLETKNFECGISRWCNAGQMCYPVKDLDWYILFSIQEWNERMNTFYLAIGSAMSLVRVNLLSVVSALFPQPNNLHLFSQKSHFALGAALAGLLVGVLSLIPFFIGLPSIIGKWIAGIVLIPASAASFASAATRYHAAPRDAFDEWAEVVYGLTEYQQQVEQALVNQTQSILEAGISTSNGISGLLSGGKYLQPSEFKSMEEVEEQLRNVTLRMSVSHILKSLNAFVTIGSDPCKSSGRNGAWAGEDVLSYCNANGTMFNIISVEPGKTKVRNHIPHASALAAKFGLTTQYLTSAAIECQENRKAHNLTIGNSSAILTQDWNNLNCVIDLPVCDCRGAVFHANRDKMGTVQACRKLGVPIL</sequence>